<dbReference type="OrthoDB" id="9761045at2"/>
<protein>
    <recommendedName>
        <fullName evidence="2">alpha-L-rhamnosidase</fullName>
        <ecNumber evidence="2">3.2.1.40</ecNumber>
    </recommendedName>
</protein>
<evidence type="ECO:0000259" key="5">
    <source>
        <dbReference type="Pfam" id="PF08531"/>
    </source>
</evidence>
<comment type="catalytic activity">
    <reaction evidence="1">
        <text>Hydrolysis of terminal non-reducing alpha-L-rhamnose residues in alpha-L-rhamnosides.</text>
        <dbReference type="EC" id="3.2.1.40"/>
    </reaction>
</comment>
<gene>
    <name evidence="8" type="ORF">SAMN06296010_0981</name>
</gene>
<evidence type="ECO:0000259" key="6">
    <source>
        <dbReference type="Pfam" id="PF17389"/>
    </source>
</evidence>
<dbReference type="InterPro" id="IPR035396">
    <property type="entry name" value="Bac_rhamnosid6H"/>
</dbReference>
<dbReference type="Proteomes" id="UP000193244">
    <property type="component" value="Unassembled WGS sequence"/>
</dbReference>
<dbReference type="AlphaFoldDB" id="A0A1X7IXH3"/>
<dbReference type="EMBL" id="FXAY01000001">
    <property type="protein sequence ID" value="SMG19618.1"/>
    <property type="molecule type" value="Genomic_DNA"/>
</dbReference>
<keyword evidence="9" id="KW-1185">Reference proteome</keyword>
<feature type="domain" description="Bacterial alpha-L-rhamnosidase N-terminal" evidence="5">
    <location>
        <begin position="152"/>
        <end position="321"/>
    </location>
</feature>
<evidence type="ECO:0000313" key="8">
    <source>
        <dbReference type="EMBL" id="SMG19618.1"/>
    </source>
</evidence>
<dbReference type="InterPro" id="IPR008928">
    <property type="entry name" value="6-hairpin_glycosidase_sf"/>
</dbReference>
<evidence type="ECO:0000256" key="1">
    <source>
        <dbReference type="ARBA" id="ARBA00001445"/>
    </source>
</evidence>
<dbReference type="Pfam" id="PF17389">
    <property type="entry name" value="Bac_rhamnosid6H"/>
    <property type="match status" value="1"/>
</dbReference>
<feature type="domain" description="Alpha-L-rhamnosidase concanavalin-like" evidence="4">
    <location>
        <begin position="333"/>
        <end position="429"/>
    </location>
</feature>
<dbReference type="InterPro" id="IPR016007">
    <property type="entry name" value="Alpha_rhamnosid"/>
</dbReference>
<feature type="domain" description="Alpha-L-rhamnosidase six-hairpin glycosidase" evidence="6">
    <location>
        <begin position="434"/>
        <end position="785"/>
    </location>
</feature>
<accession>A0A1X7IXH3</accession>
<dbReference type="Gene3D" id="2.60.420.10">
    <property type="entry name" value="Maltose phosphorylase, domain 3"/>
    <property type="match status" value="1"/>
</dbReference>
<dbReference type="PANTHER" id="PTHR33307:SF6">
    <property type="entry name" value="ALPHA-RHAMNOSIDASE (EUROFUNG)-RELATED"/>
    <property type="match status" value="1"/>
</dbReference>
<keyword evidence="3" id="KW-0378">Hydrolase</keyword>
<dbReference type="GO" id="GO:0005975">
    <property type="term" value="P:carbohydrate metabolic process"/>
    <property type="evidence" value="ECO:0007669"/>
    <property type="project" value="InterPro"/>
</dbReference>
<dbReference type="PIRSF" id="PIRSF010631">
    <property type="entry name" value="A-rhamnsds"/>
    <property type="match status" value="1"/>
</dbReference>
<dbReference type="InterPro" id="IPR013737">
    <property type="entry name" value="Bac_rhamnosid_N"/>
</dbReference>
<dbReference type="Gene3D" id="2.60.40.10">
    <property type="entry name" value="Immunoglobulins"/>
    <property type="match status" value="1"/>
</dbReference>
<evidence type="ECO:0000259" key="7">
    <source>
        <dbReference type="Pfam" id="PF17390"/>
    </source>
</evidence>
<sequence>MSSAGVLAPRPVSVRFEHHADGRLGIGESRPRLSWHYDTAPEGFRQSGAVIEVTVDIPGRDSEVTEYLVDGDEQVLVSWPGRTLASRERVHVRVASISDFGTSEWSEHATVELGLLDEDDWSGRFVGPGWPEDRETDRRPGRVRAEFTAPDDVVRARLYLTAHGLAQAEVNGSRVGDEELTPGWTSYQHRLRYATFDLDQLIVPGANAIGIWLSDGWWRDRIGFEGGSRNVYGDDQSVLAQIELTRSDGRRTVVASDDSWTAGFGPIMLSSIYDGEHVDLRDDDASWSTTGWTDPSWSDVAVFDRGSARLVAPTGPPVRCTDELAPVSIDSKGSGRWIIDFGQNHSGRLRITGHSAGGSTVVLRHAELLEDGELYTRTLRQAKATDAVELPPGDFTWQPRFAIHGYRYAEISGWEGELTAESVVSRVLHTDMQRVGWFESSNAEVNRLHENILWSMRSNFVDIPMDCPQRDERLGWTGDIQVFAPTASFLYSVTGMLSSWLEDVAVEQTDRGTVPFYVPYLPLGSWQHAPVDPVAVWGDVAVLTPDVLHQRTADIELLRRQYPSAKAWVDEVHARAGEDLICAGTMQLGDWLDPAAPADEPELATTDPYLVATAYFARSAQRLALTAKIIGESEDAQFYGDLASAVASAYADRFLSADGRVEGGSQAAYALTTTFRLWPTPELQRVGTSRLAALVNDAGGRVATGFAGTPVVSDALTLGGQDEAAYRLLLSDECPSWLYMVRMGATTIWERWDSMLPDGTVNPGDMTSFNHYALGSVGDWLHRVVGGLAPEAPGYRRIRFAPRPGGGLTSASARHVTPYGEASIEWRVMDIGLHVTCVVPVGTSAVLDVPGHDAVELAHGRHDVTFGLLAVA</sequence>
<dbReference type="STRING" id="150121.SAMN06296010_0981"/>
<dbReference type="InterPro" id="IPR008902">
    <property type="entry name" value="Rhamnosid_concanavalin"/>
</dbReference>
<dbReference type="SUPFAM" id="SSF48208">
    <property type="entry name" value="Six-hairpin glycosidases"/>
    <property type="match status" value="1"/>
</dbReference>
<evidence type="ECO:0000256" key="2">
    <source>
        <dbReference type="ARBA" id="ARBA00012652"/>
    </source>
</evidence>
<dbReference type="PANTHER" id="PTHR33307">
    <property type="entry name" value="ALPHA-RHAMNOSIDASE (EUROFUNG)"/>
    <property type="match status" value="1"/>
</dbReference>
<dbReference type="Gene3D" id="1.50.10.10">
    <property type="match status" value="1"/>
</dbReference>
<dbReference type="EC" id="3.2.1.40" evidence="2"/>
<dbReference type="InterPro" id="IPR013783">
    <property type="entry name" value="Ig-like_fold"/>
</dbReference>
<evidence type="ECO:0000256" key="3">
    <source>
        <dbReference type="ARBA" id="ARBA00022801"/>
    </source>
</evidence>
<dbReference type="InterPro" id="IPR035398">
    <property type="entry name" value="Bac_rhamnosid_C"/>
</dbReference>
<dbReference type="Pfam" id="PF05592">
    <property type="entry name" value="Bac_rhamnosid"/>
    <property type="match status" value="1"/>
</dbReference>
<dbReference type="Pfam" id="PF25788">
    <property type="entry name" value="Ig_Rha78A_N"/>
    <property type="match status" value="1"/>
</dbReference>
<name>A0A1X7IXH3_9MICO</name>
<proteinExistence type="predicted"/>
<dbReference type="GO" id="GO:0030596">
    <property type="term" value="F:alpha-L-rhamnosidase activity"/>
    <property type="evidence" value="ECO:0007669"/>
    <property type="project" value="UniProtKB-EC"/>
</dbReference>
<evidence type="ECO:0000259" key="4">
    <source>
        <dbReference type="Pfam" id="PF05592"/>
    </source>
</evidence>
<evidence type="ECO:0000313" key="9">
    <source>
        <dbReference type="Proteomes" id="UP000193244"/>
    </source>
</evidence>
<dbReference type="Pfam" id="PF08531">
    <property type="entry name" value="Bac_rhamnosid_N"/>
    <property type="match status" value="1"/>
</dbReference>
<dbReference type="InterPro" id="IPR012341">
    <property type="entry name" value="6hp_glycosidase-like_sf"/>
</dbReference>
<dbReference type="Pfam" id="PF17390">
    <property type="entry name" value="Bac_rhamnosid_C"/>
    <property type="match status" value="1"/>
</dbReference>
<reference evidence="9" key="1">
    <citation type="submission" date="2017-04" db="EMBL/GenBank/DDBJ databases">
        <authorList>
            <person name="Varghese N."/>
            <person name="Submissions S."/>
        </authorList>
    </citation>
    <scope>NUCLEOTIDE SEQUENCE [LARGE SCALE GENOMIC DNA]</scope>
    <source>
        <strain evidence="9">VKM Ac-2510</strain>
    </source>
</reference>
<organism evidence="8 9">
    <name type="scientific">Agreia pratensis</name>
    <dbReference type="NCBI Taxonomy" id="150121"/>
    <lineage>
        <taxon>Bacteria</taxon>
        <taxon>Bacillati</taxon>
        <taxon>Actinomycetota</taxon>
        <taxon>Actinomycetes</taxon>
        <taxon>Micrococcales</taxon>
        <taxon>Microbacteriaceae</taxon>
        <taxon>Agreia</taxon>
    </lineage>
</organism>
<feature type="domain" description="Alpha-L-rhamnosidase C-terminal" evidence="7">
    <location>
        <begin position="787"/>
        <end position="858"/>
    </location>
</feature>
<dbReference type="Gene3D" id="2.60.120.260">
    <property type="entry name" value="Galactose-binding domain-like"/>
    <property type="match status" value="2"/>
</dbReference>